<dbReference type="OrthoDB" id="111646at2759"/>
<evidence type="ECO:0000313" key="2">
    <source>
        <dbReference type="Proteomes" id="UP000054928"/>
    </source>
</evidence>
<reference evidence="2" key="1">
    <citation type="submission" date="2014-09" db="EMBL/GenBank/DDBJ databases">
        <authorList>
            <person name="Sharma Rahul"/>
            <person name="Thines Marco"/>
        </authorList>
    </citation>
    <scope>NUCLEOTIDE SEQUENCE [LARGE SCALE GENOMIC DNA]</scope>
</reference>
<dbReference type="RefSeq" id="XP_024583174.1">
    <property type="nucleotide sequence ID" value="XM_024717702.1"/>
</dbReference>
<name>A0A0P1AZ21_PLAHL</name>
<dbReference type="EMBL" id="CCYD01002371">
    <property type="protein sequence ID" value="CEG46805.1"/>
    <property type="molecule type" value="Genomic_DNA"/>
</dbReference>
<proteinExistence type="predicted"/>
<sequence>MLRRRMATLALPLMRSFSIKPVINVKSSKIHETIIVQNCGGKILRWIGPVSRFQMFCSILLSGSLVYQSDASALMMEVLATSGAICSASATVYFGAKRMCDKVVTDIMSCRKVGDPNEFVRVLVMGIGSTEVLEANPKDVKLLGYDGQDVYTFLVGGRQLQLDASTGEYVNRKALDMLMQGRPLVSRSKKPRKQRIVQLDKIVPRRSHTFAIDGSNMMLFDNRQSLPPQVSAGRKRKIVISDECREKRARYSWTELEFEMVLEEATLLREELELLLLVAIDLCHDLCCEDTAVRNYFTTLEQIGKLMASSEPLTVPQIRQMCQQMLRMMQYLCRVHYNHFAFVDMQDQLQECRNRFMLFICKNAAMIGL</sequence>
<dbReference type="Proteomes" id="UP000054928">
    <property type="component" value="Unassembled WGS sequence"/>
</dbReference>
<organism evidence="1 2">
    <name type="scientific">Plasmopara halstedii</name>
    <name type="common">Downy mildew of sunflower</name>
    <dbReference type="NCBI Taxonomy" id="4781"/>
    <lineage>
        <taxon>Eukaryota</taxon>
        <taxon>Sar</taxon>
        <taxon>Stramenopiles</taxon>
        <taxon>Oomycota</taxon>
        <taxon>Peronosporomycetes</taxon>
        <taxon>Peronosporales</taxon>
        <taxon>Peronosporaceae</taxon>
        <taxon>Plasmopara</taxon>
    </lineage>
</organism>
<protein>
    <submittedName>
        <fullName evidence="1">Uncharacterized protein</fullName>
    </submittedName>
</protein>
<keyword evidence="2" id="KW-1185">Reference proteome</keyword>
<evidence type="ECO:0000313" key="1">
    <source>
        <dbReference type="EMBL" id="CEG46805.1"/>
    </source>
</evidence>
<dbReference type="AlphaFoldDB" id="A0A0P1AZ21"/>
<dbReference type="GeneID" id="36398540"/>
<accession>A0A0P1AZ21</accession>